<feature type="compositionally biased region" description="Low complexity" evidence="3">
    <location>
        <begin position="329"/>
        <end position="350"/>
    </location>
</feature>
<dbReference type="PANTHER" id="PTHR10161:SF14">
    <property type="entry name" value="TARTRATE-RESISTANT ACID PHOSPHATASE TYPE 5"/>
    <property type="match status" value="1"/>
</dbReference>
<name>A0A2V0NSY0_9CHLO</name>
<dbReference type="InParanoid" id="A0A2V0NSY0"/>
<evidence type="ECO:0000313" key="6">
    <source>
        <dbReference type="EMBL" id="GBF89772.1"/>
    </source>
</evidence>
<evidence type="ECO:0000256" key="1">
    <source>
        <dbReference type="ARBA" id="ARBA00022729"/>
    </source>
</evidence>
<dbReference type="Pfam" id="PF00149">
    <property type="entry name" value="Metallophos"/>
    <property type="match status" value="1"/>
</dbReference>
<evidence type="ECO:0000256" key="4">
    <source>
        <dbReference type="SAM" id="Phobius"/>
    </source>
</evidence>
<dbReference type="Proteomes" id="UP000247498">
    <property type="component" value="Unassembled WGS sequence"/>
</dbReference>
<dbReference type="AlphaFoldDB" id="A0A2V0NSY0"/>
<evidence type="ECO:0000256" key="3">
    <source>
        <dbReference type="SAM" id="MobiDB-lite"/>
    </source>
</evidence>
<dbReference type="SUPFAM" id="SSF56300">
    <property type="entry name" value="Metallo-dependent phosphatases"/>
    <property type="match status" value="1"/>
</dbReference>
<feature type="compositionally biased region" description="Gly residues" evidence="3">
    <location>
        <begin position="365"/>
        <end position="376"/>
    </location>
</feature>
<dbReference type="GO" id="GO:0016787">
    <property type="term" value="F:hydrolase activity"/>
    <property type="evidence" value="ECO:0007669"/>
    <property type="project" value="UniProtKB-KW"/>
</dbReference>
<sequence>MERIPIDDDEDAEDREFLHGFDRIEQRVAARDAGEKRRRVMKIAAVVAAACVLVVLVGALGAGARKLRDAPYQCAAPDGQYNVTFFVIGDWGRQGNGNQLRAARMMADVAACAKPNFIISSGDNFYSHGLTSANDPAFEESFSKVYSASSIKEVPWYAVLGNHDYNDGIDPAANSACAAANDVRACPSGCCYSSTWEFTGARNDARWHLANGTWAVPGLPSGLLEIFMVDTNPFITRYLPESWSANAGGSNVRPGEPEKYQANPGWQLPFFADDQGFASVRLNATHARIDLYTSNRAGPAASRTLVAGAGGAAVLQAGAAAVQAAGAAAPSQPAQAAAQPQPQAQDPSGSLGQGRRRRRRRLLGGSSGGGGSAGAA</sequence>
<keyword evidence="4" id="KW-0472">Membrane</keyword>
<keyword evidence="4" id="KW-1133">Transmembrane helix</keyword>
<dbReference type="PANTHER" id="PTHR10161">
    <property type="entry name" value="TARTRATE-RESISTANT ACID PHOSPHATASE TYPE 5"/>
    <property type="match status" value="1"/>
</dbReference>
<dbReference type="OrthoDB" id="411211at2759"/>
<dbReference type="InterPro" id="IPR029052">
    <property type="entry name" value="Metallo-depent_PP-like"/>
</dbReference>
<dbReference type="EMBL" id="BDRX01000012">
    <property type="protein sequence ID" value="GBF89772.1"/>
    <property type="molecule type" value="Genomic_DNA"/>
</dbReference>
<dbReference type="InterPro" id="IPR051558">
    <property type="entry name" value="Metallophosphoesterase_PAP"/>
</dbReference>
<keyword evidence="1" id="KW-0732">Signal</keyword>
<dbReference type="InterPro" id="IPR004843">
    <property type="entry name" value="Calcineurin-like_PHP"/>
</dbReference>
<feature type="region of interest" description="Disordered" evidence="3">
    <location>
        <begin position="329"/>
        <end position="376"/>
    </location>
</feature>
<evidence type="ECO:0000259" key="5">
    <source>
        <dbReference type="Pfam" id="PF00149"/>
    </source>
</evidence>
<dbReference type="FunCoup" id="A0A2V0NSY0">
    <property type="interactions" value="196"/>
</dbReference>
<evidence type="ECO:0000256" key="2">
    <source>
        <dbReference type="ARBA" id="ARBA00022801"/>
    </source>
</evidence>
<dbReference type="Gene3D" id="3.60.21.10">
    <property type="match status" value="1"/>
</dbReference>
<keyword evidence="4" id="KW-0812">Transmembrane</keyword>
<keyword evidence="7" id="KW-1185">Reference proteome</keyword>
<gene>
    <name evidence="6" type="ORF">Rsub_02942</name>
</gene>
<feature type="domain" description="Calcineurin-like phosphoesterase" evidence="5">
    <location>
        <begin position="84"/>
        <end position="173"/>
    </location>
</feature>
<protein>
    <recommendedName>
        <fullName evidence="5">Calcineurin-like phosphoesterase domain-containing protein</fullName>
    </recommendedName>
</protein>
<dbReference type="STRING" id="307507.A0A2V0NSY0"/>
<evidence type="ECO:0000313" key="7">
    <source>
        <dbReference type="Proteomes" id="UP000247498"/>
    </source>
</evidence>
<accession>A0A2V0NSY0</accession>
<comment type="caution">
    <text evidence="6">The sequence shown here is derived from an EMBL/GenBank/DDBJ whole genome shotgun (WGS) entry which is preliminary data.</text>
</comment>
<proteinExistence type="predicted"/>
<organism evidence="6 7">
    <name type="scientific">Raphidocelis subcapitata</name>
    <dbReference type="NCBI Taxonomy" id="307507"/>
    <lineage>
        <taxon>Eukaryota</taxon>
        <taxon>Viridiplantae</taxon>
        <taxon>Chlorophyta</taxon>
        <taxon>core chlorophytes</taxon>
        <taxon>Chlorophyceae</taxon>
        <taxon>CS clade</taxon>
        <taxon>Sphaeropleales</taxon>
        <taxon>Selenastraceae</taxon>
        <taxon>Raphidocelis</taxon>
    </lineage>
</organism>
<feature type="transmembrane region" description="Helical" evidence="4">
    <location>
        <begin position="43"/>
        <end position="64"/>
    </location>
</feature>
<keyword evidence="2" id="KW-0378">Hydrolase</keyword>
<reference evidence="6 7" key="1">
    <citation type="journal article" date="2018" name="Sci. Rep.">
        <title>Raphidocelis subcapitata (=Pseudokirchneriella subcapitata) provides an insight into genome evolution and environmental adaptations in the Sphaeropleales.</title>
        <authorList>
            <person name="Suzuki S."/>
            <person name="Yamaguchi H."/>
            <person name="Nakajima N."/>
            <person name="Kawachi M."/>
        </authorList>
    </citation>
    <scope>NUCLEOTIDE SEQUENCE [LARGE SCALE GENOMIC DNA]</scope>
    <source>
        <strain evidence="6 7">NIES-35</strain>
    </source>
</reference>